<dbReference type="Proteomes" id="UP000827976">
    <property type="component" value="Chromosome 4"/>
</dbReference>
<organism evidence="1 2">
    <name type="scientific">Dioscorea alata</name>
    <name type="common">Purple yam</name>
    <dbReference type="NCBI Taxonomy" id="55571"/>
    <lineage>
        <taxon>Eukaryota</taxon>
        <taxon>Viridiplantae</taxon>
        <taxon>Streptophyta</taxon>
        <taxon>Embryophyta</taxon>
        <taxon>Tracheophyta</taxon>
        <taxon>Spermatophyta</taxon>
        <taxon>Magnoliopsida</taxon>
        <taxon>Liliopsida</taxon>
        <taxon>Dioscoreales</taxon>
        <taxon>Dioscoreaceae</taxon>
        <taxon>Dioscorea</taxon>
    </lineage>
</organism>
<proteinExistence type="predicted"/>
<evidence type="ECO:0000313" key="1">
    <source>
        <dbReference type="EMBL" id="KAH7685134.1"/>
    </source>
</evidence>
<reference evidence="2" key="1">
    <citation type="journal article" date="2022" name="Nat. Commun.">
        <title>Chromosome evolution and the genetic basis of agronomically important traits in greater yam.</title>
        <authorList>
            <person name="Bredeson J.V."/>
            <person name="Lyons J.B."/>
            <person name="Oniyinde I.O."/>
            <person name="Okereke N.R."/>
            <person name="Kolade O."/>
            <person name="Nnabue I."/>
            <person name="Nwadili C.O."/>
            <person name="Hribova E."/>
            <person name="Parker M."/>
            <person name="Nwogha J."/>
            <person name="Shu S."/>
            <person name="Carlson J."/>
            <person name="Kariba R."/>
            <person name="Muthemba S."/>
            <person name="Knop K."/>
            <person name="Barton G.J."/>
            <person name="Sherwood A.V."/>
            <person name="Lopez-Montes A."/>
            <person name="Asiedu R."/>
            <person name="Jamnadass R."/>
            <person name="Muchugi A."/>
            <person name="Goodstein D."/>
            <person name="Egesi C.N."/>
            <person name="Featherston J."/>
            <person name="Asfaw A."/>
            <person name="Simpson G.G."/>
            <person name="Dolezel J."/>
            <person name="Hendre P.S."/>
            <person name="Van Deynze A."/>
            <person name="Kumar P.L."/>
            <person name="Obidiegwu J.E."/>
            <person name="Bhattacharjee R."/>
            <person name="Rokhsar D.S."/>
        </authorList>
    </citation>
    <scope>NUCLEOTIDE SEQUENCE [LARGE SCALE GENOMIC DNA]</scope>
    <source>
        <strain evidence="2">cv. TDa95/00328</strain>
    </source>
</reference>
<name>A0ACB7WAL1_DIOAL</name>
<accession>A0ACB7WAL1</accession>
<dbReference type="EMBL" id="CM037014">
    <property type="protein sequence ID" value="KAH7685134.1"/>
    <property type="molecule type" value="Genomic_DNA"/>
</dbReference>
<comment type="caution">
    <text evidence="1">The sequence shown here is derived from an EMBL/GenBank/DDBJ whole genome shotgun (WGS) entry which is preliminary data.</text>
</comment>
<gene>
    <name evidence="1" type="ORF">IHE45_04G020400</name>
</gene>
<keyword evidence="2" id="KW-1185">Reference proteome</keyword>
<protein>
    <submittedName>
        <fullName evidence="1">TPR-like protein</fullName>
    </submittedName>
</protein>
<evidence type="ECO:0000313" key="2">
    <source>
        <dbReference type="Proteomes" id="UP000827976"/>
    </source>
</evidence>
<sequence length="579" mass="65848">MLQGIIRHDRALLLSLLRSCIGFDGGKRSGEAIHCWAFKLGFYKDRFLQTGLLDFYSKCGCLEGARQVFDEMADRDVIAQNAMIAAFGVYGCVDDARKLFDGMIERSSASWNSMISVYCKRCDLEAARELFDRNPVKDVVSWNAMIDGYCKVGRMEMAWELFDRMGSARNSVTWNTVISGYLHCREFGKVVSVFRMMQEENVRPTEVTMVSLLSACAHLGALDMGRWIHAYIKNHNFKVDVVLGNALVDMYFKCGSADMAVDVFQRLPVKNIYCWNSVIVGLGMHGYGEQAVEAFHEMEKVTSFKPDGVTFVGLLSGCSHSGLVDEGKKYFHEMHRIYGVKPKIEHYGCMVDLLCRSGLLKEALDLIEAMSIPPNCVVWGSLLRACRIYKDTELSEQVTKRLLELDPSDGGNYVFLSNVYAASKRWVDVEKCRRIMIEKGVRKIPGCSSIELNNIVHEFVAGDTSHPQFKKINAFLVEIDRELRKLGYRPDVDSVLHDIEEEEKEDAIKYHSEKIAIAFGLLNSTGTGPIRIVKNLRICYDCHEASKLIAKLFQREIIVRDRNRFHHFWDGACSCMDYW</sequence>